<evidence type="ECO:0000256" key="4">
    <source>
        <dbReference type="ARBA" id="ARBA00023125"/>
    </source>
</evidence>
<dbReference type="EMBL" id="JAHCVK010000003">
    <property type="protein sequence ID" value="MBT0653425.1"/>
    <property type="molecule type" value="Genomic_DNA"/>
</dbReference>
<dbReference type="Gene3D" id="3.40.470.10">
    <property type="entry name" value="Uracil-DNA glycosylase-like domain"/>
    <property type="match status" value="1"/>
</dbReference>
<name>A0ABS5SDH6_9BACT</name>
<proteinExistence type="inferred from homology"/>
<evidence type="ECO:0000256" key="3">
    <source>
        <dbReference type="ARBA" id="ARBA00022801"/>
    </source>
</evidence>
<dbReference type="Proteomes" id="UP000756860">
    <property type="component" value="Unassembled WGS sequence"/>
</dbReference>
<organism evidence="7 8">
    <name type="scientific">Geomobilimonas luticola</name>
    <dbReference type="NCBI Taxonomy" id="1114878"/>
    <lineage>
        <taxon>Bacteria</taxon>
        <taxon>Pseudomonadati</taxon>
        <taxon>Thermodesulfobacteriota</taxon>
        <taxon>Desulfuromonadia</taxon>
        <taxon>Geobacterales</taxon>
        <taxon>Geobacteraceae</taxon>
        <taxon>Geomobilimonas</taxon>
    </lineage>
</organism>
<dbReference type="PANTHER" id="PTHR13235:SF2">
    <property type="entry name" value="SINGLE-STRAND SELECTIVE MONOFUNCTIONAL URACIL DNA GLYCOSYLASE"/>
    <property type="match status" value="1"/>
</dbReference>
<protein>
    <submittedName>
        <fullName evidence="7">Single-stranded DNA-binding protein</fullName>
    </submittedName>
</protein>
<dbReference type="GO" id="GO:0003677">
    <property type="term" value="F:DNA binding"/>
    <property type="evidence" value="ECO:0007669"/>
    <property type="project" value="UniProtKB-KW"/>
</dbReference>
<dbReference type="RefSeq" id="WP_214175422.1">
    <property type="nucleotide sequence ID" value="NZ_JAHCVK010000003.1"/>
</dbReference>
<evidence type="ECO:0000256" key="1">
    <source>
        <dbReference type="ARBA" id="ARBA00007889"/>
    </source>
</evidence>
<evidence type="ECO:0000259" key="6">
    <source>
        <dbReference type="Pfam" id="PF03167"/>
    </source>
</evidence>
<keyword evidence="3" id="KW-0378">Hydrolase</keyword>
<keyword evidence="5" id="KW-0234">DNA repair</keyword>
<evidence type="ECO:0000313" key="7">
    <source>
        <dbReference type="EMBL" id="MBT0653425.1"/>
    </source>
</evidence>
<keyword evidence="4 7" id="KW-0238">DNA-binding</keyword>
<dbReference type="PANTHER" id="PTHR13235">
    <property type="entry name" value="SINGLE-STRAND SELECTIVE MONOFUNCTIONAL URACIL DNA GLYCOSYLASE"/>
    <property type="match status" value="1"/>
</dbReference>
<sequence>MDLLQITAELVRELDRLSFAPPVAHVYNPLVYAIKPHEEYLRRYGTAPKETVFVGMNPGPWGMAQTGVPFGEISVVREWLGIDGTVERPADEHPKKRVTGFACRRSEVSGRRLWGLIRKRYITPERFFARFFVLNYCPLLFLDADGRNLTPDKLRPSERSSLNAACDRALRRGVEILQPSCVVGVGNFAADQVVRALADTDIRVVRILHPSPANPAANKGWEEVVLRQLAEQGVAF</sequence>
<feature type="domain" description="Uracil-DNA glycosylase-like" evidence="6">
    <location>
        <begin position="48"/>
        <end position="217"/>
    </location>
</feature>
<evidence type="ECO:0000256" key="5">
    <source>
        <dbReference type="ARBA" id="ARBA00023204"/>
    </source>
</evidence>
<dbReference type="InterPro" id="IPR036895">
    <property type="entry name" value="Uracil-DNA_glycosylase-like_sf"/>
</dbReference>
<keyword evidence="2" id="KW-0227">DNA damage</keyword>
<keyword evidence="8" id="KW-1185">Reference proteome</keyword>
<dbReference type="InterPro" id="IPR005122">
    <property type="entry name" value="Uracil-DNA_glycosylase-like"/>
</dbReference>
<evidence type="ECO:0000256" key="2">
    <source>
        <dbReference type="ARBA" id="ARBA00022763"/>
    </source>
</evidence>
<dbReference type="InterPro" id="IPR039134">
    <property type="entry name" value="SMUG1"/>
</dbReference>
<accession>A0ABS5SDH6</accession>
<comment type="similarity">
    <text evidence="1">Belongs to the uracil-DNA glycosylase (UDG) superfamily. SMUG1 family.</text>
</comment>
<dbReference type="CDD" id="cd19374">
    <property type="entry name" value="UDG-F3_SMUG1-like"/>
    <property type="match status" value="1"/>
</dbReference>
<comment type="caution">
    <text evidence="7">The sequence shown here is derived from an EMBL/GenBank/DDBJ whole genome shotgun (WGS) entry which is preliminary data.</text>
</comment>
<evidence type="ECO:0000313" key="8">
    <source>
        <dbReference type="Proteomes" id="UP000756860"/>
    </source>
</evidence>
<dbReference type="Pfam" id="PF03167">
    <property type="entry name" value="UDG"/>
    <property type="match status" value="1"/>
</dbReference>
<gene>
    <name evidence="7" type="ORF">KI810_10190</name>
</gene>
<reference evidence="7 8" key="1">
    <citation type="submission" date="2021-05" db="EMBL/GenBank/DDBJ databases">
        <title>The draft genome of Geobacter luticola JCM 17780.</title>
        <authorList>
            <person name="Xu Z."/>
            <person name="Masuda Y."/>
            <person name="Itoh H."/>
            <person name="Senoo K."/>
        </authorList>
    </citation>
    <scope>NUCLEOTIDE SEQUENCE [LARGE SCALE GENOMIC DNA]</scope>
    <source>
        <strain evidence="7 8">JCM 17780</strain>
    </source>
</reference>
<dbReference type="SUPFAM" id="SSF52141">
    <property type="entry name" value="Uracil-DNA glycosylase-like"/>
    <property type="match status" value="1"/>
</dbReference>